<dbReference type="PANTHER" id="PTHR43102:SF2">
    <property type="entry name" value="GAF DOMAIN-CONTAINING PROTEIN"/>
    <property type="match status" value="1"/>
</dbReference>
<dbReference type="PANTHER" id="PTHR43102">
    <property type="entry name" value="SLR1143 PROTEIN"/>
    <property type="match status" value="1"/>
</dbReference>
<protein>
    <submittedName>
        <fullName evidence="1">GAF domain-containing protein</fullName>
    </submittedName>
</protein>
<evidence type="ECO:0000313" key="2">
    <source>
        <dbReference type="Proteomes" id="UP000469011"/>
    </source>
</evidence>
<dbReference type="AlphaFoldDB" id="A0A6N9T9Q2"/>
<dbReference type="InterPro" id="IPR029016">
    <property type="entry name" value="GAF-like_dom_sf"/>
</dbReference>
<name>A0A6N9T9Q2_9HYPH</name>
<comment type="caution">
    <text evidence="1">The sequence shown here is derived from an EMBL/GenBank/DDBJ whole genome shotgun (WGS) entry which is preliminary data.</text>
</comment>
<proteinExistence type="predicted"/>
<organism evidence="1 2">
    <name type="scientific">Jiella pacifica</name>
    <dbReference type="NCBI Taxonomy" id="2696469"/>
    <lineage>
        <taxon>Bacteria</taxon>
        <taxon>Pseudomonadati</taxon>
        <taxon>Pseudomonadota</taxon>
        <taxon>Alphaproteobacteria</taxon>
        <taxon>Hyphomicrobiales</taxon>
        <taxon>Aurantimonadaceae</taxon>
        <taxon>Jiella</taxon>
    </lineage>
</organism>
<dbReference type="SUPFAM" id="SSF55781">
    <property type="entry name" value="GAF domain-like"/>
    <property type="match status" value="1"/>
</dbReference>
<sequence length="167" mass="18560">MLQIDPLQETRRIERLRAIGILDTQDDGSFRSLVEQALGLLPGTCIAAVSLVDTDRQWFKSIVGLDVRQMPRSQSFCAHTIQTEGTLIVEDATQDERFADNVLVTNAPGIRFYAGVRLTGGIGALCVIGRNPRQATQAEILKLTKLAQYVDIQMMAHGTLFNLTRRF</sequence>
<gene>
    <name evidence="1" type="ORF">GTK09_26980</name>
</gene>
<evidence type="ECO:0000313" key="1">
    <source>
        <dbReference type="EMBL" id="NDW08020.1"/>
    </source>
</evidence>
<dbReference type="Proteomes" id="UP000469011">
    <property type="component" value="Unassembled WGS sequence"/>
</dbReference>
<keyword evidence="2" id="KW-1185">Reference proteome</keyword>
<reference evidence="1 2" key="1">
    <citation type="submission" date="2020-01" db="EMBL/GenBank/DDBJ databases">
        <title>Jiella pacifica sp. nov.</title>
        <authorList>
            <person name="Xue Z."/>
            <person name="Zhu S."/>
            <person name="Chen J."/>
            <person name="Yang J."/>
        </authorList>
    </citation>
    <scope>NUCLEOTIDE SEQUENCE [LARGE SCALE GENOMIC DNA]</scope>
    <source>
        <strain evidence="1 2">40Bstr34</strain>
    </source>
</reference>
<dbReference type="Gene3D" id="3.30.450.40">
    <property type="match status" value="1"/>
</dbReference>
<accession>A0A6N9T9Q2</accession>
<dbReference type="EMBL" id="JAAAMG010000056">
    <property type="protein sequence ID" value="NDW08020.1"/>
    <property type="molecule type" value="Genomic_DNA"/>
</dbReference>